<dbReference type="Proteomes" id="UP000593579">
    <property type="component" value="Unassembled WGS sequence"/>
</dbReference>
<proteinExistence type="inferred from homology"/>
<dbReference type="GO" id="GO:0030968">
    <property type="term" value="P:endoplasmic reticulum unfolded protein response"/>
    <property type="evidence" value="ECO:0007669"/>
    <property type="project" value="TreeGrafter"/>
</dbReference>
<dbReference type="GO" id="GO:0034663">
    <property type="term" value="C:endoplasmic reticulum chaperone complex"/>
    <property type="evidence" value="ECO:0007669"/>
    <property type="project" value="TreeGrafter"/>
</dbReference>
<evidence type="ECO:0000256" key="1">
    <source>
        <dbReference type="ARBA" id="ARBA00004319"/>
    </source>
</evidence>
<dbReference type="InterPro" id="IPR043129">
    <property type="entry name" value="ATPase_NBD"/>
</dbReference>
<dbReference type="Pfam" id="PF00012">
    <property type="entry name" value="HSP70"/>
    <property type="match status" value="1"/>
</dbReference>
<dbReference type="SUPFAM" id="SSF53067">
    <property type="entry name" value="Actin-like ATPase domain"/>
    <property type="match status" value="2"/>
</dbReference>
<reference evidence="10 11" key="1">
    <citation type="journal article" date="2019" name="Genome Biol. Evol.">
        <title>Insights into the evolution of the New World diploid cottons (Gossypium, subgenus Houzingenia) based on genome sequencing.</title>
        <authorList>
            <person name="Grover C.E."/>
            <person name="Arick M.A. 2nd"/>
            <person name="Thrash A."/>
            <person name="Conover J.L."/>
            <person name="Sanders W.S."/>
            <person name="Peterson D.G."/>
            <person name="Frelichowski J.E."/>
            <person name="Scheffler J.A."/>
            <person name="Scheffler B.E."/>
            <person name="Wendel J.F."/>
        </authorList>
    </citation>
    <scope>NUCLEOTIDE SEQUENCE [LARGE SCALE GENOMIC DNA]</scope>
    <source>
        <strain evidence="10">5</strain>
        <tissue evidence="10">Leaf</tissue>
    </source>
</reference>
<dbReference type="PRINTS" id="PR00301">
    <property type="entry name" value="HEATSHOCK70"/>
</dbReference>
<sequence length="886" mass="98599">MLFRLGIFLSLLSLFLIRSESAVSSIDLGSEWLKVAVVNLKPGQSPITIAINEMSKRKSPALVAFQSETRLLGEEAAGIVARYPDKVFSNLRDMIGKPYQDVKRSADSMYLPFDVVEDSRGAAKIRVSSDVSYSVEELLGMILKYASNLAEFHSKVTVKDAVISVPPYFGQAERKGLLKAAEMAGINVISLINEHSGAALQYGIDKDFSNESRHVILYDMGSSSTYAALVFYSAYNSKEFGKTVSVNQFQVKDVRWDSELGGQNMELRLVEYFADEFNKQVGNGVDVRKHPKAMAKLKKQVKRTKEILSANTAAPISVESLYDDRDFRSTITREKFEELCADLWDKSLVPVKEVLKHSGLKADDIYAVELIGGATRVPKLQATLQEYFGRKDLDKHLDADEAIVLGSALHAANLSDGIKLNRKLGMVDGSSYGFVVELDGADLSKDEATRLLLVPRMKKLPSKIFKSINHGKDFEVSLAYDREDLLPPGITSPVFAHYAVSGLTDTAEKYSSRNLSAPIKTNLHFSLSRSGILSLDQADAVLQITEWIEVPKKNLTVENTTSASPNASVDNGANSTSEESNSNSESDGGVSNGSNSTVEEPSTTDLGTERKLKKRTFKIPLKIVEKTTGPGMPLSKESLAEAKRRLEALDKKDAERRRTAELKNNLEEYIYATKEKLETSEDFEKVSSNDERQSVIKKLDEVQEWLYTDGEDASASEFQDRLNSLKATADPIFFRFKELTARPEAVEVARQYLSDLKQTIRGWETEKPWLPKDRIDELSTSMDKLKTWLDEKEAEQKKTSGYSTPVFTSEEVYEKVFNLQDKAASIKRIPKPKPNVEKPVKNETETKSENTTSYEKDTSENDKPAGDSDSSTNEKVKGGSEPHDEL</sequence>
<dbReference type="GO" id="GO:0005524">
    <property type="term" value="F:ATP binding"/>
    <property type="evidence" value="ECO:0007669"/>
    <property type="project" value="UniProtKB-KW"/>
</dbReference>
<comment type="caution">
    <text evidence="10">The sequence shown here is derived from an EMBL/GenBank/DDBJ whole genome shotgun (WGS) entry which is preliminary data.</text>
</comment>
<evidence type="ECO:0000256" key="4">
    <source>
        <dbReference type="ARBA" id="ARBA00022824"/>
    </source>
</evidence>
<dbReference type="Gene3D" id="2.60.34.10">
    <property type="entry name" value="Substrate Binding Domain Of DNAk, Chain A, domain 1"/>
    <property type="match status" value="1"/>
</dbReference>
<dbReference type="GO" id="GO:0140662">
    <property type="term" value="F:ATP-dependent protein folding chaperone"/>
    <property type="evidence" value="ECO:0007669"/>
    <property type="project" value="InterPro"/>
</dbReference>
<keyword evidence="3" id="KW-0547">Nucleotide-binding</keyword>
<feature type="region of interest" description="Disordered" evidence="8">
    <location>
        <begin position="559"/>
        <end position="611"/>
    </location>
</feature>
<evidence type="ECO:0000313" key="11">
    <source>
        <dbReference type="Proteomes" id="UP000593579"/>
    </source>
</evidence>
<feature type="chain" id="PRO_5029591685" description="Heat shock 70 kDa protein 17" evidence="9">
    <location>
        <begin position="23"/>
        <end position="886"/>
    </location>
</feature>
<feature type="compositionally biased region" description="Low complexity" evidence="8">
    <location>
        <begin position="571"/>
        <end position="599"/>
    </location>
</feature>
<evidence type="ECO:0000256" key="8">
    <source>
        <dbReference type="SAM" id="MobiDB-lite"/>
    </source>
</evidence>
<evidence type="ECO:0000256" key="7">
    <source>
        <dbReference type="ARBA" id="ARBA00061090"/>
    </source>
</evidence>
<evidence type="ECO:0000256" key="9">
    <source>
        <dbReference type="SAM" id="SignalP"/>
    </source>
</evidence>
<feature type="compositionally biased region" description="Polar residues" evidence="8">
    <location>
        <begin position="559"/>
        <end position="569"/>
    </location>
</feature>
<evidence type="ECO:0008006" key="12">
    <source>
        <dbReference type="Google" id="ProtNLM"/>
    </source>
</evidence>
<feature type="signal peptide" evidence="9">
    <location>
        <begin position="1"/>
        <end position="22"/>
    </location>
</feature>
<protein>
    <recommendedName>
        <fullName evidence="12">Heat shock 70 kDa protein 17</fullName>
    </recommendedName>
</protein>
<accession>A0A7J9CIN3</accession>
<evidence type="ECO:0000256" key="3">
    <source>
        <dbReference type="ARBA" id="ARBA00022741"/>
    </source>
</evidence>
<comment type="similarity">
    <text evidence="7">Belongs to the heat shock protein 70 (TC 1.A.33) family. HSP110/SSE subfamily.</text>
</comment>
<organism evidence="10 11">
    <name type="scientific">Gossypium gossypioides</name>
    <name type="common">Mexican cotton</name>
    <name type="synonym">Selera gossypioides</name>
    <dbReference type="NCBI Taxonomy" id="34282"/>
    <lineage>
        <taxon>Eukaryota</taxon>
        <taxon>Viridiplantae</taxon>
        <taxon>Streptophyta</taxon>
        <taxon>Embryophyta</taxon>
        <taxon>Tracheophyta</taxon>
        <taxon>Spermatophyta</taxon>
        <taxon>Magnoliopsida</taxon>
        <taxon>eudicotyledons</taxon>
        <taxon>Gunneridae</taxon>
        <taxon>Pentapetalae</taxon>
        <taxon>rosids</taxon>
        <taxon>malvids</taxon>
        <taxon>Malvales</taxon>
        <taxon>Malvaceae</taxon>
        <taxon>Malvoideae</taxon>
        <taxon>Gossypium</taxon>
    </lineage>
</organism>
<dbReference type="InterPro" id="IPR018181">
    <property type="entry name" value="Heat_shock_70_CS"/>
</dbReference>
<dbReference type="CDD" id="cd10230">
    <property type="entry name" value="ASKHA_NBD_HSP70_HYOU1"/>
    <property type="match status" value="1"/>
</dbReference>
<dbReference type="OrthoDB" id="10262720at2759"/>
<evidence type="ECO:0000256" key="5">
    <source>
        <dbReference type="ARBA" id="ARBA00022840"/>
    </source>
</evidence>
<dbReference type="Gene3D" id="3.90.640.10">
    <property type="entry name" value="Actin, Chain A, domain 4"/>
    <property type="match status" value="1"/>
</dbReference>
<evidence type="ECO:0000256" key="6">
    <source>
        <dbReference type="ARBA" id="ARBA00023186"/>
    </source>
</evidence>
<evidence type="ECO:0000256" key="2">
    <source>
        <dbReference type="ARBA" id="ARBA00022729"/>
    </source>
</evidence>
<keyword evidence="5" id="KW-0067">ATP-binding</keyword>
<dbReference type="EMBL" id="JABEZY010000010">
    <property type="protein sequence ID" value="MBA0748311.1"/>
    <property type="molecule type" value="Genomic_DNA"/>
</dbReference>
<dbReference type="InterPro" id="IPR029048">
    <property type="entry name" value="HSP70_C_sf"/>
</dbReference>
<dbReference type="PROSITE" id="PS01036">
    <property type="entry name" value="HSP70_3"/>
    <property type="match status" value="1"/>
</dbReference>
<keyword evidence="4" id="KW-0256">Endoplasmic reticulum</keyword>
<dbReference type="Gene3D" id="1.20.1270.10">
    <property type="match status" value="1"/>
</dbReference>
<dbReference type="Gene3D" id="3.30.420.40">
    <property type="match status" value="2"/>
</dbReference>
<evidence type="ECO:0000313" key="10">
    <source>
        <dbReference type="EMBL" id="MBA0748311.1"/>
    </source>
</evidence>
<dbReference type="AlphaFoldDB" id="A0A7J9CIN3"/>
<keyword evidence="2 9" id="KW-0732">Signal</keyword>
<dbReference type="InterPro" id="IPR013126">
    <property type="entry name" value="Hsp_70_fam"/>
</dbReference>
<gene>
    <name evidence="10" type="ORF">Gogos_005151</name>
</gene>
<dbReference type="InterPro" id="IPR029047">
    <property type="entry name" value="HSP70_peptide-bd_sf"/>
</dbReference>
<dbReference type="PANTHER" id="PTHR45639:SF3">
    <property type="entry name" value="HYPOXIA UP-REGULATED PROTEIN 1"/>
    <property type="match status" value="1"/>
</dbReference>
<comment type="subcellular location">
    <subcellularLocation>
        <location evidence="1">Endoplasmic reticulum lumen</location>
    </subcellularLocation>
</comment>
<keyword evidence="11" id="KW-1185">Reference proteome</keyword>
<dbReference type="SUPFAM" id="SSF100934">
    <property type="entry name" value="Heat shock protein 70kD (HSP70), C-terminal subdomain"/>
    <property type="match status" value="1"/>
</dbReference>
<keyword evidence="6" id="KW-0143">Chaperone</keyword>
<dbReference type="FunFam" id="1.20.1270.10:FF:000002">
    <property type="entry name" value="Heat shock 70 kDa protein 4"/>
    <property type="match status" value="1"/>
</dbReference>
<dbReference type="Gene3D" id="3.30.30.30">
    <property type="match status" value="1"/>
</dbReference>
<dbReference type="GO" id="GO:0005788">
    <property type="term" value="C:endoplasmic reticulum lumen"/>
    <property type="evidence" value="ECO:0007669"/>
    <property type="project" value="UniProtKB-SubCell"/>
</dbReference>
<feature type="compositionally biased region" description="Basic and acidic residues" evidence="8">
    <location>
        <begin position="834"/>
        <end position="886"/>
    </location>
</feature>
<dbReference type="FunFam" id="3.90.640.10:FF:000004">
    <property type="entry name" value="Heat shock 70 kDa protein 4"/>
    <property type="match status" value="1"/>
</dbReference>
<feature type="region of interest" description="Disordered" evidence="8">
    <location>
        <begin position="823"/>
        <end position="886"/>
    </location>
</feature>
<name>A0A7J9CIN3_GOSGO</name>
<dbReference type="PANTHER" id="PTHR45639">
    <property type="entry name" value="HSC70CB, ISOFORM G-RELATED"/>
    <property type="match status" value="1"/>
</dbReference>